<gene>
    <name evidence="2" type="ORF">A2042_06845</name>
</gene>
<dbReference type="GO" id="GO:0008270">
    <property type="term" value="F:zinc ion binding"/>
    <property type="evidence" value="ECO:0007669"/>
    <property type="project" value="TreeGrafter"/>
</dbReference>
<dbReference type="InterPro" id="IPR027417">
    <property type="entry name" value="P-loop_NTPase"/>
</dbReference>
<protein>
    <submittedName>
        <fullName evidence="2">Cobalamin biosynthesis protein</fullName>
    </submittedName>
</protein>
<evidence type="ECO:0000313" key="3">
    <source>
        <dbReference type="Proteomes" id="UP000178526"/>
    </source>
</evidence>
<name>A0A1F7REB8_9BACT</name>
<dbReference type="PANTHER" id="PTHR30134:SF1">
    <property type="entry name" value="COBW_HYPB_UREG NUCLEOTIDE-BINDING DOMAIN-CONTAINING PROTEIN"/>
    <property type="match status" value="1"/>
</dbReference>
<dbReference type="PANTHER" id="PTHR30134">
    <property type="entry name" value="HYDROGENASE PROTEIN ASSEMBLY PROTEIN, NICKEL CHAPERONE"/>
    <property type="match status" value="1"/>
</dbReference>
<organism evidence="2 3">
    <name type="scientific">Candidatus Schekmanbacteria bacterium GWA2_38_11</name>
    <dbReference type="NCBI Taxonomy" id="1817876"/>
    <lineage>
        <taxon>Bacteria</taxon>
        <taxon>Candidatus Schekmaniibacteriota</taxon>
    </lineage>
</organism>
<dbReference type="EMBL" id="MGDB01000110">
    <property type="protein sequence ID" value="OGL39896.1"/>
    <property type="molecule type" value="Genomic_DNA"/>
</dbReference>
<proteinExistence type="predicted"/>
<comment type="caution">
    <text evidence="2">The sequence shown here is derived from an EMBL/GenBank/DDBJ whole genome shotgun (WGS) entry which is preliminary data.</text>
</comment>
<reference evidence="2 3" key="1">
    <citation type="journal article" date="2016" name="Nat. Commun.">
        <title>Thousands of microbial genomes shed light on interconnected biogeochemical processes in an aquifer system.</title>
        <authorList>
            <person name="Anantharaman K."/>
            <person name="Brown C.T."/>
            <person name="Hug L.A."/>
            <person name="Sharon I."/>
            <person name="Castelle C.J."/>
            <person name="Probst A.J."/>
            <person name="Thomas B.C."/>
            <person name="Singh A."/>
            <person name="Wilkins M.J."/>
            <person name="Karaoz U."/>
            <person name="Brodie E.L."/>
            <person name="Williams K.H."/>
            <person name="Hubbard S.S."/>
            <person name="Banfield J.F."/>
        </authorList>
    </citation>
    <scope>NUCLEOTIDE SEQUENCE [LARGE SCALE GENOMIC DNA]</scope>
</reference>
<evidence type="ECO:0000313" key="2">
    <source>
        <dbReference type="EMBL" id="OGL39896.1"/>
    </source>
</evidence>
<dbReference type="GO" id="GO:0016151">
    <property type="term" value="F:nickel cation binding"/>
    <property type="evidence" value="ECO:0007669"/>
    <property type="project" value="InterPro"/>
</dbReference>
<dbReference type="InterPro" id="IPR004392">
    <property type="entry name" value="Hyd_mat_HypB"/>
</dbReference>
<evidence type="ECO:0000259" key="1">
    <source>
        <dbReference type="Pfam" id="PF02492"/>
    </source>
</evidence>
<dbReference type="InterPro" id="IPR003495">
    <property type="entry name" value="CobW/HypB/UreG_nucleotide-bd"/>
</dbReference>
<dbReference type="AlphaFoldDB" id="A0A1F7REB8"/>
<feature type="domain" description="CobW/HypB/UreG nucleotide-binding" evidence="1">
    <location>
        <begin position="3"/>
        <end position="163"/>
    </location>
</feature>
<dbReference type="GO" id="GO:0003924">
    <property type="term" value="F:GTPase activity"/>
    <property type="evidence" value="ECO:0007669"/>
    <property type="project" value="InterPro"/>
</dbReference>
<dbReference type="Pfam" id="PF02492">
    <property type="entry name" value="cobW"/>
    <property type="match status" value="1"/>
</dbReference>
<sequence>MKIVICAGPPTSGKTTVLKHVIKRFIDKKDKDYKPAYLKIDVQFADEDEIFEKAFGIPVKKVYSGELCPDHCNVMVLGDAIEWAERAGAKFLLVETAGLCLRCSPYIEGSLGIVVLEATSGMNLPRKIGPMLSLADMSVVTKIDLVSQAEREVFRARIIESAKGVRVVETNALHGIGIDPIIKKIEESNDAVFPLYLRGNPPVGTCTICVGKKEIGWKQHFGVVRPLESDMFYRGE</sequence>
<dbReference type="SUPFAM" id="SSF52540">
    <property type="entry name" value="P-loop containing nucleoside triphosphate hydrolases"/>
    <property type="match status" value="1"/>
</dbReference>
<dbReference type="Gene3D" id="3.40.50.300">
    <property type="entry name" value="P-loop containing nucleotide triphosphate hydrolases"/>
    <property type="match status" value="1"/>
</dbReference>
<dbReference type="Proteomes" id="UP000178526">
    <property type="component" value="Unassembled WGS sequence"/>
</dbReference>
<accession>A0A1F7REB8</accession>
<dbReference type="GO" id="GO:0051604">
    <property type="term" value="P:protein maturation"/>
    <property type="evidence" value="ECO:0007669"/>
    <property type="project" value="InterPro"/>
</dbReference>